<protein>
    <recommendedName>
        <fullName evidence="1">Metallo-beta-lactamase domain-containing protein</fullName>
    </recommendedName>
</protein>
<dbReference type="InterPro" id="IPR036866">
    <property type="entry name" value="RibonucZ/Hydroxyglut_hydro"/>
</dbReference>
<dbReference type="STRING" id="563192.HMPREF0179_01287"/>
<dbReference type="eggNOG" id="COG2220">
    <property type="taxonomic scope" value="Bacteria"/>
</dbReference>
<dbReference type="OrthoDB" id="9805728at2"/>
<name>E5Y524_BILW3</name>
<dbReference type="InterPro" id="IPR001279">
    <property type="entry name" value="Metallo-B-lactamas"/>
</dbReference>
<keyword evidence="3" id="KW-1185">Reference proteome</keyword>
<feature type="domain" description="Metallo-beta-lactamase" evidence="1">
    <location>
        <begin position="122"/>
        <end position="317"/>
    </location>
</feature>
<dbReference type="SUPFAM" id="SSF56281">
    <property type="entry name" value="Metallo-hydrolase/oxidoreductase"/>
    <property type="match status" value="1"/>
</dbReference>
<reference evidence="2 3" key="2">
    <citation type="submission" date="2013-04" db="EMBL/GenBank/DDBJ databases">
        <title>The Genome Sequence of Bilophila wadsworthia 3_1_6.</title>
        <authorList>
            <consortium name="The Broad Institute Genomics Platform"/>
            <person name="Earl A."/>
            <person name="Ward D."/>
            <person name="Feldgarden M."/>
            <person name="Gevers D."/>
            <person name="Sibley C."/>
            <person name="Strauss J."/>
            <person name="Allen-Vercoe E."/>
            <person name="Walker B."/>
            <person name="Young S."/>
            <person name="Zeng Q."/>
            <person name="Gargeya S."/>
            <person name="Fitzgerald M."/>
            <person name="Haas B."/>
            <person name="Abouelleil A."/>
            <person name="Allen A.W."/>
            <person name="Alvarado L."/>
            <person name="Arachchi H.M."/>
            <person name="Berlin A.M."/>
            <person name="Chapman S.B."/>
            <person name="Gainer-Dewar J."/>
            <person name="Goldberg J."/>
            <person name="Griggs A."/>
            <person name="Gujja S."/>
            <person name="Hansen M."/>
            <person name="Howarth C."/>
            <person name="Imamovic A."/>
            <person name="Ireland A."/>
            <person name="Larimer J."/>
            <person name="McCowan C."/>
            <person name="Murphy C."/>
            <person name="Pearson M."/>
            <person name="Poon T.W."/>
            <person name="Priest M."/>
            <person name="Roberts A."/>
            <person name="Saif S."/>
            <person name="Shea T."/>
            <person name="Sisk P."/>
            <person name="Sykes S."/>
            <person name="Wortman J."/>
            <person name="Nusbaum C."/>
            <person name="Birren B."/>
        </authorList>
    </citation>
    <scope>NUCLEOTIDE SEQUENCE [LARGE SCALE GENOMIC DNA]</scope>
    <source>
        <strain evidence="2 3">3_1_6</strain>
    </source>
</reference>
<dbReference type="EMBL" id="ADCP02000001">
    <property type="protein sequence ID" value="EFV44791.2"/>
    <property type="molecule type" value="Genomic_DNA"/>
</dbReference>
<comment type="caution">
    <text evidence="2">The sequence shown here is derived from an EMBL/GenBank/DDBJ whole genome shotgun (WGS) entry which is preliminary data.</text>
</comment>
<dbReference type="PANTHER" id="PTHR15032">
    <property type="entry name" value="N-ACYL-PHOSPHATIDYLETHANOLAMINE-HYDROLYZING PHOSPHOLIPASE D"/>
    <property type="match status" value="1"/>
</dbReference>
<organism evidence="2 3">
    <name type="scientific">Bilophila wadsworthia (strain 3_1_6)</name>
    <dbReference type="NCBI Taxonomy" id="563192"/>
    <lineage>
        <taxon>Bacteria</taxon>
        <taxon>Pseudomonadati</taxon>
        <taxon>Thermodesulfobacteriota</taxon>
        <taxon>Desulfovibrionia</taxon>
        <taxon>Desulfovibrionales</taxon>
        <taxon>Desulfovibrionaceae</taxon>
        <taxon>Bilophila</taxon>
    </lineage>
</organism>
<gene>
    <name evidence="2" type="ORF">HMPREF0179_01287</name>
</gene>
<dbReference type="HOGENOM" id="CLU_020884_0_2_7"/>
<dbReference type="Gene3D" id="3.60.15.10">
    <property type="entry name" value="Ribonuclease Z/Hydroxyacylglutathione hydrolase-like"/>
    <property type="match status" value="1"/>
</dbReference>
<dbReference type="Pfam" id="PF12706">
    <property type="entry name" value="Lactamase_B_2"/>
    <property type="match status" value="1"/>
</dbReference>
<accession>E5Y524</accession>
<proteinExistence type="predicted"/>
<dbReference type="GO" id="GO:0005737">
    <property type="term" value="C:cytoplasm"/>
    <property type="evidence" value="ECO:0007669"/>
    <property type="project" value="TreeGrafter"/>
</dbReference>
<reference evidence="2 3" key="1">
    <citation type="submission" date="2010-10" db="EMBL/GenBank/DDBJ databases">
        <authorList>
            <consortium name="The Broad Institute Genome Sequencing Platform"/>
            <person name="Ward D."/>
            <person name="Earl A."/>
            <person name="Feldgarden M."/>
            <person name="Young S.K."/>
            <person name="Gargeya S."/>
            <person name="Zeng Q."/>
            <person name="Alvarado L."/>
            <person name="Berlin A."/>
            <person name="Bochicchio J."/>
            <person name="Chapman S.B."/>
            <person name="Chen Z."/>
            <person name="Freedman E."/>
            <person name="Gellesch M."/>
            <person name="Goldberg J."/>
            <person name="Griggs A."/>
            <person name="Gujja S."/>
            <person name="Heilman E."/>
            <person name="Heiman D."/>
            <person name="Howarth C."/>
            <person name="Mehta T."/>
            <person name="Neiman D."/>
            <person name="Pearson M."/>
            <person name="Roberts A."/>
            <person name="Saif S."/>
            <person name="Shea T."/>
            <person name="Shenoy N."/>
            <person name="Sisk P."/>
            <person name="Stolte C."/>
            <person name="Sykes S."/>
            <person name="White J."/>
            <person name="Yandava C."/>
            <person name="Allen-Vercoe E."/>
            <person name="Sibley C."/>
            <person name="Ambrose C.E."/>
            <person name="Strauss J."/>
            <person name="Daigneault M."/>
            <person name="Haas B."/>
            <person name="Nusbaum C."/>
            <person name="Birren B."/>
        </authorList>
    </citation>
    <scope>NUCLEOTIDE SEQUENCE [LARGE SCALE GENOMIC DNA]</scope>
    <source>
        <strain evidence="2 3">3_1_6</strain>
    </source>
</reference>
<dbReference type="Proteomes" id="UP000006034">
    <property type="component" value="Unassembled WGS sequence"/>
</dbReference>
<evidence type="ECO:0000259" key="1">
    <source>
        <dbReference type="Pfam" id="PF12706"/>
    </source>
</evidence>
<sequence>MRRGMRVAFGLVLLLCILIGGGYAFMSQASFGKLPEGDRLDAISQSPHYEGGAFRNTEPLPPIKGNGGIVGALMKYVFSSTEGQKPTRPMPSAKTDLRGLDRNTDTVVWLGHSTYFVQLGGRRLLIDPVFSTYASPVFFANRAFEGTNLYTAEDMPDIDYLLISHDHWDHLDYATATALRSKVGQVVCPLGVGAHFEAWGYGKETVFEGDWYSVLEGKDGFAIHILPARHFSGRSLTRNKTLWAGFALVTPERRIFFSGDSGYGKHFAEIGARFGGFDLAMLDCGQYDENWRYVHMMPEDTAQAAEDLRARALLPGHVGKFAIAYHTWDDPFKRIVAASRGKPYRLLLPLIGEPVALPIASDGESLRWWEAGR</sequence>
<evidence type="ECO:0000313" key="2">
    <source>
        <dbReference type="EMBL" id="EFV44791.2"/>
    </source>
</evidence>
<dbReference type="AlphaFoldDB" id="E5Y524"/>
<dbReference type="PANTHER" id="PTHR15032:SF4">
    <property type="entry name" value="N-ACYL-PHOSPHATIDYLETHANOLAMINE-HYDROLYZING PHOSPHOLIPASE D"/>
    <property type="match status" value="1"/>
</dbReference>
<evidence type="ECO:0000313" key="3">
    <source>
        <dbReference type="Proteomes" id="UP000006034"/>
    </source>
</evidence>